<dbReference type="KEGG" id="ssg:Selsp_1056"/>
<reference evidence="1 2" key="1">
    <citation type="submission" date="2011-04" db="EMBL/GenBank/DDBJ databases">
        <title>The complete genome of Selenomonas sputigena DSM 20758.</title>
        <authorList>
            <consortium name="US DOE Joint Genome Institute (JGI-PGF)"/>
            <person name="Lucas S."/>
            <person name="Copeland A."/>
            <person name="Lapidus A."/>
            <person name="Bruce D."/>
            <person name="Goodwin L."/>
            <person name="Pitluck S."/>
            <person name="Peters L."/>
            <person name="Kyrpides N."/>
            <person name="Mavromatis K."/>
            <person name="Ivanova N."/>
            <person name="Ovchinnikova G."/>
            <person name="Teshima H."/>
            <person name="Detter J.C."/>
            <person name="Tapia R."/>
            <person name="Han C."/>
            <person name="Land M."/>
            <person name="Hauser L."/>
            <person name="Markowitz V."/>
            <person name="Cheng J.-F."/>
            <person name="Hugenholtz P."/>
            <person name="Woyke T."/>
            <person name="Wu D."/>
            <person name="Gronow S."/>
            <person name="Wellnitz S."/>
            <person name="Schneider S."/>
            <person name="Klenk H.-P."/>
            <person name="Eisen J.A."/>
        </authorList>
    </citation>
    <scope>NUCLEOTIDE SEQUENCE [LARGE SCALE GENOMIC DNA]</scope>
    <source>
        <strain evidence="2">ATCC 35185 / DSM 20758 / VPI D19B-28</strain>
    </source>
</reference>
<accession>F4F0R7</accession>
<keyword evidence="2" id="KW-1185">Reference proteome</keyword>
<organism evidence="1 2">
    <name type="scientific">Selenomonas sputigena (strain ATCC 35185 / DSM 20758 / CCUG 44933 / VPI D19B-28)</name>
    <dbReference type="NCBI Taxonomy" id="546271"/>
    <lineage>
        <taxon>Bacteria</taxon>
        <taxon>Bacillati</taxon>
        <taxon>Bacillota</taxon>
        <taxon>Negativicutes</taxon>
        <taxon>Selenomonadales</taxon>
        <taxon>Selenomonadaceae</taxon>
        <taxon>Selenomonas</taxon>
    </lineage>
</organism>
<dbReference type="AlphaFoldDB" id="F4F0R7"/>
<protein>
    <submittedName>
        <fullName evidence="1">Uncharacterized protein</fullName>
    </submittedName>
</protein>
<name>F4F0R7_SELS3</name>
<sequence length="86" mass="9857">MLQEGSRFVSFFEAADESTFLHETAHIFYDDLARLAPFDEETAEDLAKVDAWASWYEGAAKEYEDTPWAMEFAARERAIEDAGRGR</sequence>
<gene>
    <name evidence="1" type="ordered locus">Selsp_1056</name>
</gene>
<evidence type="ECO:0000313" key="1">
    <source>
        <dbReference type="EMBL" id="AEC00016.1"/>
    </source>
</evidence>
<dbReference type="HOGENOM" id="CLU_2496151_0_0_9"/>
<dbReference type="EMBL" id="CP002637">
    <property type="protein sequence ID" value="AEC00016.1"/>
    <property type="molecule type" value="Genomic_DNA"/>
</dbReference>
<evidence type="ECO:0000313" key="2">
    <source>
        <dbReference type="Proteomes" id="UP000011124"/>
    </source>
</evidence>
<dbReference type="Proteomes" id="UP000011124">
    <property type="component" value="Chromosome"/>
</dbReference>
<proteinExistence type="predicted"/>